<dbReference type="InterPro" id="IPR006442">
    <property type="entry name" value="Antitoxin_Phd/YefM"/>
</dbReference>
<proteinExistence type="inferred from homology"/>
<dbReference type="Gene3D" id="3.40.1620.10">
    <property type="entry name" value="YefM-like domain"/>
    <property type="match status" value="1"/>
</dbReference>
<comment type="similarity">
    <text evidence="1 2">Belongs to the phD/YefM antitoxin family.</text>
</comment>
<dbReference type="SUPFAM" id="SSF143120">
    <property type="entry name" value="YefM-like"/>
    <property type="match status" value="1"/>
</dbReference>
<dbReference type="STRING" id="1122240.GCA_000620105_01496"/>
<evidence type="ECO:0000256" key="2">
    <source>
        <dbReference type="RuleBase" id="RU362080"/>
    </source>
</evidence>
<name>A0A2S0PCF6_9NEIS</name>
<dbReference type="AlphaFoldDB" id="A0A2S0PCF6"/>
<comment type="function">
    <text evidence="2">Antitoxin component of a type II toxin-antitoxin (TA) system.</text>
</comment>
<reference evidence="3 4" key="1">
    <citation type="submission" date="2018-04" db="EMBL/GenBank/DDBJ databases">
        <title>Denitrifier Microvirgula.</title>
        <authorList>
            <person name="Anderson E."/>
            <person name="Jang J."/>
            <person name="Ishii S."/>
        </authorList>
    </citation>
    <scope>NUCLEOTIDE SEQUENCE [LARGE SCALE GENOMIC DNA]</scope>
    <source>
        <strain evidence="3 4">BE2.4</strain>
    </source>
</reference>
<protein>
    <recommendedName>
        <fullName evidence="2">Antitoxin</fullName>
    </recommendedName>
</protein>
<gene>
    <name evidence="3" type="ORF">DAI18_13965</name>
</gene>
<dbReference type="InterPro" id="IPR051416">
    <property type="entry name" value="phD-YefM_TA_antitoxins"/>
</dbReference>
<dbReference type="Pfam" id="PF02604">
    <property type="entry name" value="PhdYeFM_antitox"/>
    <property type="match status" value="1"/>
</dbReference>
<dbReference type="KEGG" id="maer:DAI18_13965"/>
<accession>A0A2S0PCF6</accession>
<evidence type="ECO:0000313" key="4">
    <source>
        <dbReference type="Proteomes" id="UP000244173"/>
    </source>
</evidence>
<sequence>MSTTALAEAKNHLSRLVDEAVAGREVIISRHGRPVARLVAIDHCTAPRFGALKGRLDIPDDFDQPLSDAELALFTGTD</sequence>
<dbReference type="EMBL" id="CP028519">
    <property type="protein sequence ID" value="AVY95025.1"/>
    <property type="molecule type" value="Genomic_DNA"/>
</dbReference>
<dbReference type="OrthoDB" id="9800503at2"/>
<dbReference type="RefSeq" id="WP_107889712.1">
    <property type="nucleotide sequence ID" value="NZ_CP028519.1"/>
</dbReference>
<dbReference type="NCBIfam" id="TIGR01552">
    <property type="entry name" value="phd_fam"/>
    <property type="match status" value="1"/>
</dbReference>
<dbReference type="InterPro" id="IPR036165">
    <property type="entry name" value="YefM-like_sf"/>
</dbReference>
<evidence type="ECO:0000256" key="1">
    <source>
        <dbReference type="ARBA" id="ARBA00009981"/>
    </source>
</evidence>
<dbReference type="Proteomes" id="UP000244173">
    <property type="component" value="Chromosome"/>
</dbReference>
<evidence type="ECO:0000313" key="3">
    <source>
        <dbReference type="EMBL" id="AVY95025.1"/>
    </source>
</evidence>
<keyword evidence="4" id="KW-1185">Reference proteome</keyword>
<dbReference type="PANTHER" id="PTHR35377">
    <property type="entry name" value="ANTITOXIN VAPB49-RELATED-RELATED"/>
    <property type="match status" value="1"/>
</dbReference>
<organism evidence="3 4">
    <name type="scientific">Microvirgula aerodenitrificans</name>
    <dbReference type="NCBI Taxonomy" id="57480"/>
    <lineage>
        <taxon>Bacteria</taxon>
        <taxon>Pseudomonadati</taxon>
        <taxon>Pseudomonadota</taxon>
        <taxon>Betaproteobacteria</taxon>
        <taxon>Neisseriales</taxon>
        <taxon>Aquaspirillaceae</taxon>
        <taxon>Microvirgula</taxon>
    </lineage>
</organism>